<feature type="domain" description="NlpC/P60" evidence="5">
    <location>
        <begin position="127"/>
        <end position="255"/>
    </location>
</feature>
<reference evidence="7" key="1">
    <citation type="journal article" date="2019" name="Int. J. Syst. Evol. Microbiol.">
        <title>The Global Catalogue of Microorganisms (GCM) 10K type strain sequencing project: providing services to taxonomists for standard genome sequencing and annotation.</title>
        <authorList>
            <consortium name="The Broad Institute Genomics Platform"/>
            <consortium name="The Broad Institute Genome Sequencing Center for Infectious Disease"/>
            <person name="Wu L."/>
            <person name="Ma J."/>
        </authorList>
    </citation>
    <scope>NUCLEOTIDE SEQUENCE [LARGE SCALE GENOMIC DNA]</scope>
    <source>
        <strain evidence="7">KACC 11904</strain>
    </source>
</reference>
<dbReference type="InterPro" id="IPR038765">
    <property type="entry name" value="Papain-like_cys_pep_sf"/>
</dbReference>
<sequence length="255" mass="28317">MILKKVFCFYLILLICYGVGCSNQNQIKEKSRQSNEPLISLSEVAKQNNLVSLFDLNSNSYLIGETDPIYRLKANETTVLSGNSTFTLPDAPLSLNGDLLLTKASVDKLFSPPEPTSIHVQSFSHNTINPDSLISFSKQYMGTPYQFNAGPYESSRAFDCSSFVQHVFGHFGISLPRSSQEQSTLGTLVDRSNLRPGDLLFFYTPGRYSSNRIVGHLGMYIGNNEMINTYGAPGVTITPLDAYWQGRLLFAKRIG</sequence>
<dbReference type="Proteomes" id="UP001596044">
    <property type="component" value="Unassembled WGS sequence"/>
</dbReference>
<evidence type="ECO:0000256" key="4">
    <source>
        <dbReference type="ARBA" id="ARBA00022807"/>
    </source>
</evidence>
<gene>
    <name evidence="6" type="ORF">ACFPOG_25570</name>
</gene>
<dbReference type="InterPro" id="IPR051202">
    <property type="entry name" value="Peptidase_C40"/>
</dbReference>
<dbReference type="PROSITE" id="PS51935">
    <property type="entry name" value="NLPC_P60"/>
    <property type="match status" value="1"/>
</dbReference>
<comment type="similarity">
    <text evidence="1">Belongs to the peptidase C40 family.</text>
</comment>
<evidence type="ECO:0000256" key="1">
    <source>
        <dbReference type="ARBA" id="ARBA00007074"/>
    </source>
</evidence>
<accession>A0ABW0KG88</accession>
<evidence type="ECO:0000313" key="6">
    <source>
        <dbReference type="EMBL" id="MFC5451576.1"/>
    </source>
</evidence>
<dbReference type="Gene3D" id="3.90.1720.10">
    <property type="entry name" value="endopeptidase domain like (from Nostoc punctiforme)"/>
    <property type="match status" value="1"/>
</dbReference>
<proteinExistence type="inferred from homology"/>
<dbReference type="EMBL" id="JBHSMJ010000038">
    <property type="protein sequence ID" value="MFC5451576.1"/>
    <property type="molecule type" value="Genomic_DNA"/>
</dbReference>
<dbReference type="InterPro" id="IPR000064">
    <property type="entry name" value="NLP_P60_dom"/>
</dbReference>
<protein>
    <submittedName>
        <fullName evidence="6">C40 family peptidase</fullName>
    </submittedName>
</protein>
<evidence type="ECO:0000313" key="7">
    <source>
        <dbReference type="Proteomes" id="UP001596044"/>
    </source>
</evidence>
<evidence type="ECO:0000256" key="2">
    <source>
        <dbReference type="ARBA" id="ARBA00022670"/>
    </source>
</evidence>
<comment type="caution">
    <text evidence="6">The sequence shown here is derived from an EMBL/GenBank/DDBJ whole genome shotgun (WGS) entry which is preliminary data.</text>
</comment>
<dbReference type="SUPFAM" id="SSF54001">
    <property type="entry name" value="Cysteine proteinases"/>
    <property type="match status" value="1"/>
</dbReference>
<dbReference type="RefSeq" id="WP_270884307.1">
    <property type="nucleotide sequence ID" value="NZ_JAQFVF010000066.1"/>
</dbReference>
<name>A0ABW0KG88_9BACL</name>
<keyword evidence="2" id="KW-0645">Protease</keyword>
<evidence type="ECO:0000256" key="3">
    <source>
        <dbReference type="ARBA" id="ARBA00022801"/>
    </source>
</evidence>
<keyword evidence="4" id="KW-0788">Thiol protease</keyword>
<evidence type="ECO:0000259" key="5">
    <source>
        <dbReference type="PROSITE" id="PS51935"/>
    </source>
</evidence>
<keyword evidence="3" id="KW-0378">Hydrolase</keyword>
<organism evidence="6 7">
    <name type="scientific">Paenibacillus aestuarii</name>
    <dbReference type="NCBI Taxonomy" id="516965"/>
    <lineage>
        <taxon>Bacteria</taxon>
        <taxon>Bacillati</taxon>
        <taxon>Bacillota</taxon>
        <taxon>Bacilli</taxon>
        <taxon>Bacillales</taxon>
        <taxon>Paenibacillaceae</taxon>
        <taxon>Paenibacillus</taxon>
    </lineage>
</organism>
<dbReference type="Pfam" id="PF00877">
    <property type="entry name" value="NLPC_P60"/>
    <property type="match status" value="1"/>
</dbReference>
<dbReference type="PANTHER" id="PTHR47053">
    <property type="entry name" value="MUREIN DD-ENDOPEPTIDASE MEPH-RELATED"/>
    <property type="match status" value="1"/>
</dbReference>
<dbReference type="PANTHER" id="PTHR47053:SF1">
    <property type="entry name" value="MUREIN DD-ENDOPEPTIDASE MEPH-RELATED"/>
    <property type="match status" value="1"/>
</dbReference>
<keyword evidence="7" id="KW-1185">Reference proteome</keyword>